<protein>
    <submittedName>
        <fullName evidence="1">Uncharacterized protein</fullName>
    </submittedName>
</protein>
<dbReference type="EMBL" id="JAHQIW010001586">
    <property type="protein sequence ID" value="KAJ1353071.1"/>
    <property type="molecule type" value="Genomic_DNA"/>
</dbReference>
<gene>
    <name evidence="1" type="ORF">KIN20_009619</name>
</gene>
<sequence>MHVDVLHQLNAHFEVAGEPYRENITVCCYKLDTELLIGCYIHQEKNESNISDDFKQKYGKESLLGPSSPVE</sequence>
<dbReference type="Proteomes" id="UP001196413">
    <property type="component" value="Unassembled WGS sequence"/>
</dbReference>
<accession>A0AAD5MS17</accession>
<comment type="caution">
    <text evidence="1">The sequence shown here is derived from an EMBL/GenBank/DDBJ whole genome shotgun (WGS) entry which is preliminary data.</text>
</comment>
<proteinExistence type="predicted"/>
<keyword evidence="2" id="KW-1185">Reference proteome</keyword>
<name>A0AAD5MS17_PARTN</name>
<organism evidence="1 2">
    <name type="scientific">Parelaphostrongylus tenuis</name>
    <name type="common">Meningeal worm</name>
    <dbReference type="NCBI Taxonomy" id="148309"/>
    <lineage>
        <taxon>Eukaryota</taxon>
        <taxon>Metazoa</taxon>
        <taxon>Ecdysozoa</taxon>
        <taxon>Nematoda</taxon>
        <taxon>Chromadorea</taxon>
        <taxon>Rhabditida</taxon>
        <taxon>Rhabditina</taxon>
        <taxon>Rhabditomorpha</taxon>
        <taxon>Strongyloidea</taxon>
        <taxon>Metastrongylidae</taxon>
        <taxon>Parelaphostrongylus</taxon>
    </lineage>
</organism>
<evidence type="ECO:0000313" key="2">
    <source>
        <dbReference type="Proteomes" id="UP001196413"/>
    </source>
</evidence>
<reference evidence="1" key="1">
    <citation type="submission" date="2021-06" db="EMBL/GenBank/DDBJ databases">
        <title>Parelaphostrongylus tenuis whole genome reference sequence.</title>
        <authorList>
            <person name="Garwood T.J."/>
            <person name="Larsen P.A."/>
            <person name="Fountain-Jones N.M."/>
            <person name="Garbe J.R."/>
            <person name="Macchietto M.G."/>
            <person name="Kania S.A."/>
            <person name="Gerhold R.W."/>
            <person name="Richards J.E."/>
            <person name="Wolf T.M."/>
        </authorList>
    </citation>
    <scope>NUCLEOTIDE SEQUENCE</scope>
    <source>
        <strain evidence="1">MNPRO001-30</strain>
        <tissue evidence="1">Meninges</tissue>
    </source>
</reference>
<dbReference type="AlphaFoldDB" id="A0AAD5MS17"/>
<evidence type="ECO:0000313" key="1">
    <source>
        <dbReference type="EMBL" id="KAJ1353071.1"/>
    </source>
</evidence>